<organism evidence="1 2">
    <name type="scientific">Bradyrhizobium aeschynomenes</name>
    <dbReference type="NCBI Taxonomy" id="2734909"/>
    <lineage>
        <taxon>Bacteria</taxon>
        <taxon>Pseudomonadati</taxon>
        <taxon>Pseudomonadota</taxon>
        <taxon>Alphaproteobacteria</taxon>
        <taxon>Hyphomicrobiales</taxon>
        <taxon>Nitrobacteraceae</taxon>
        <taxon>Bradyrhizobium</taxon>
    </lineage>
</organism>
<comment type="caution">
    <text evidence="1">The sequence shown here is derived from an EMBL/GenBank/DDBJ whole genome shotgun (WGS) entry which is preliminary data.</text>
</comment>
<dbReference type="RefSeq" id="WP_172108807.1">
    <property type="nucleotide sequence ID" value="NZ_JABFDN010000001.1"/>
</dbReference>
<evidence type="ECO:0000313" key="2">
    <source>
        <dbReference type="Proteomes" id="UP000886476"/>
    </source>
</evidence>
<dbReference type="EMBL" id="JABFDN010000001">
    <property type="protein sequence ID" value="NPU63939.1"/>
    <property type="molecule type" value="Genomic_DNA"/>
</dbReference>
<name>A0ABX2C9N3_9BRAD</name>
<proteinExistence type="predicted"/>
<evidence type="ECO:0000313" key="1">
    <source>
        <dbReference type="EMBL" id="NPU63939.1"/>
    </source>
</evidence>
<keyword evidence="2" id="KW-1185">Reference proteome</keyword>
<dbReference type="Proteomes" id="UP000886476">
    <property type="component" value="Unassembled WGS sequence"/>
</dbReference>
<protein>
    <submittedName>
        <fullName evidence="1">Uncharacterized protein</fullName>
    </submittedName>
</protein>
<gene>
    <name evidence="1" type="ORF">HL667_02905</name>
</gene>
<sequence>MPNTIIQFTQAVAAPSLIPDPLERLSDDECLTRLADAVTRGESEQLDEIVQLIGRLAVVIE</sequence>
<reference evidence="1" key="1">
    <citation type="submission" date="2020-05" db="EMBL/GenBank/DDBJ databases">
        <title>Nod-independent and nitrogen-fixing Bradyrhizobium aeschynomene sp. nov. isolated from nodules of Aeschynomene indica.</title>
        <authorList>
            <person name="Zhang Z."/>
        </authorList>
    </citation>
    <scope>NUCLEOTIDE SEQUENCE</scope>
    <source>
        <strain evidence="1">83012</strain>
    </source>
</reference>
<accession>A0ABX2C9N3</accession>